<evidence type="ECO:0000313" key="3">
    <source>
        <dbReference type="Proteomes" id="UP000182259"/>
    </source>
</evidence>
<sequence length="215" mass="25356">MTTLLISRASRKNLYDSEASSSDEEVYLPKVEFDIVEVDVEEAQQEEQNGDIQEEPEAEEFAFPLFGSATAEVMTVSMKEEEEEVIVNERPESYYRAKYSSEEQLKFQQAAISAEDIFADLKLPAIDGWPWKVMSLKKHNENVEKEKLRSRRRRPGMKKRVNAIQCRERKEKREKAAKKLLREEQARFKKQKYRKFKPKTEKVVKQPSKPKYRTE</sequence>
<protein>
    <submittedName>
        <fullName evidence="2">CIC11C00000000034</fullName>
    </submittedName>
</protein>
<gene>
    <name evidence="2" type="ORF">SAMEA4029009_CIC11G00000000034</name>
</gene>
<dbReference type="AlphaFoldDB" id="A0A1L0CY93"/>
<evidence type="ECO:0000313" key="2">
    <source>
        <dbReference type="EMBL" id="SGZ48669.1"/>
    </source>
</evidence>
<proteinExistence type="predicted"/>
<evidence type="ECO:0000256" key="1">
    <source>
        <dbReference type="SAM" id="MobiDB-lite"/>
    </source>
</evidence>
<feature type="region of interest" description="Disordered" evidence="1">
    <location>
        <begin position="144"/>
        <end position="176"/>
    </location>
</feature>
<dbReference type="InterPro" id="IPR018555">
    <property type="entry name" value="C630.06c-like"/>
</dbReference>
<dbReference type="EMBL" id="LT635764">
    <property type="protein sequence ID" value="SGZ48669.1"/>
    <property type="molecule type" value="Genomic_DNA"/>
</dbReference>
<name>A0A1L0CY93_9ASCO</name>
<dbReference type="Pfam" id="PF09428">
    <property type="entry name" value="DUF2011"/>
    <property type="match status" value="1"/>
</dbReference>
<organism evidence="2 3">
    <name type="scientific">Sungouiella intermedia</name>
    <dbReference type="NCBI Taxonomy" id="45354"/>
    <lineage>
        <taxon>Eukaryota</taxon>
        <taxon>Fungi</taxon>
        <taxon>Dikarya</taxon>
        <taxon>Ascomycota</taxon>
        <taxon>Saccharomycotina</taxon>
        <taxon>Pichiomycetes</taxon>
        <taxon>Metschnikowiaceae</taxon>
        <taxon>Sungouiella</taxon>
    </lineage>
</organism>
<feature type="region of interest" description="Disordered" evidence="1">
    <location>
        <begin position="191"/>
        <end position="215"/>
    </location>
</feature>
<reference evidence="2 3" key="1">
    <citation type="submission" date="2016-10" db="EMBL/GenBank/DDBJ databases">
        <authorList>
            <person name="de Groot N.N."/>
        </authorList>
    </citation>
    <scope>NUCLEOTIDE SEQUENCE [LARGE SCALE GENOMIC DNA]</scope>
    <source>
        <strain evidence="2 3">PYCC 4715</strain>
    </source>
</reference>
<feature type="compositionally biased region" description="Basic residues" evidence="1">
    <location>
        <begin position="148"/>
        <end position="161"/>
    </location>
</feature>
<dbReference type="Proteomes" id="UP000182259">
    <property type="component" value="Chromosome I"/>
</dbReference>
<accession>A0A1L0CY93</accession>